<gene>
    <name evidence="2" type="ORF">SACC_32880</name>
</gene>
<keyword evidence="1" id="KW-0812">Transmembrane</keyword>
<protein>
    <submittedName>
        <fullName evidence="2">Uncharacterized protein</fullName>
    </submittedName>
</protein>
<dbReference type="Proteomes" id="UP001319921">
    <property type="component" value="Chromosome"/>
</dbReference>
<reference evidence="2 3" key="1">
    <citation type="journal article" date="2022" name="Microbiol. Resour. Announc.">
        <title>Complete Genome Sequence of the Hyperthermophilic and Acidophilic Archaeon Saccharolobus caldissimus Strain HS-3T.</title>
        <authorList>
            <person name="Sakai H.D."/>
            <person name="Kurosawa N."/>
        </authorList>
    </citation>
    <scope>NUCLEOTIDE SEQUENCE [LARGE SCALE GENOMIC DNA]</scope>
    <source>
        <strain evidence="2 3">JCM32116</strain>
    </source>
</reference>
<dbReference type="KEGG" id="scas:SACC_32880"/>
<feature type="transmembrane region" description="Helical" evidence="1">
    <location>
        <begin position="54"/>
        <end position="72"/>
    </location>
</feature>
<keyword evidence="1" id="KW-1133">Transmembrane helix</keyword>
<organism evidence="2 3">
    <name type="scientific">Saccharolobus caldissimus</name>
    <dbReference type="NCBI Taxonomy" id="1702097"/>
    <lineage>
        <taxon>Archaea</taxon>
        <taxon>Thermoproteota</taxon>
        <taxon>Thermoprotei</taxon>
        <taxon>Sulfolobales</taxon>
        <taxon>Sulfolobaceae</taxon>
        <taxon>Saccharolobus</taxon>
    </lineage>
</organism>
<evidence type="ECO:0000313" key="3">
    <source>
        <dbReference type="Proteomes" id="UP001319921"/>
    </source>
</evidence>
<keyword evidence="3" id="KW-1185">Reference proteome</keyword>
<keyword evidence="1" id="KW-0472">Membrane</keyword>
<feature type="transmembrane region" description="Helical" evidence="1">
    <location>
        <begin position="152"/>
        <end position="171"/>
    </location>
</feature>
<evidence type="ECO:0000313" key="2">
    <source>
        <dbReference type="EMBL" id="BDC00272.1"/>
    </source>
</evidence>
<dbReference type="EMBL" id="AP025226">
    <property type="protein sequence ID" value="BDC00272.1"/>
    <property type="molecule type" value="Genomic_DNA"/>
</dbReference>
<proteinExistence type="predicted"/>
<accession>A0AAQ4CWU0</accession>
<sequence>MVRVKEVLILEDTSFLDEKLSTGAVEITFRRLMYILIGGLVSYKLIDSYKIPDILLGVLILTVAFALAFYPAKSVRLESIFIGAFSYLLGGFFTPDPDEVEDAEKKKQSKAQKKIQKLETSKGIARISVNKAKTELQKTTTKTQGQKQQNRGLNYVMIGVSGVISLLLYKFMIEEFNHASPLLITIIIAFAISAALFIISLSMLLGRLLKHT</sequence>
<dbReference type="AlphaFoldDB" id="A0AAQ4CWU0"/>
<name>A0AAQ4CWU0_9CREN</name>
<evidence type="ECO:0000256" key="1">
    <source>
        <dbReference type="SAM" id="Phobius"/>
    </source>
</evidence>
<feature type="transmembrane region" description="Helical" evidence="1">
    <location>
        <begin position="183"/>
        <end position="206"/>
    </location>
</feature>